<feature type="domain" description="HTH iclR-type" evidence="4">
    <location>
        <begin position="24"/>
        <end position="84"/>
    </location>
</feature>
<dbReference type="SUPFAM" id="SSF55781">
    <property type="entry name" value="GAF domain-like"/>
    <property type="match status" value="1"/>
</dbReference>
<protein>
    <submittedName>
        <fullName evidence="6">IclR family transcriptional regulator</fullName>
    </submittedName>
</protein>
<dbReference type="GO" id="GO:0045892">
    <property type="term" value="P:negative regulation of DNA-templated transcription"/>
    <property type="evidence" value="ECO:0007669"/>
    <property type="project" value="TreeGrafter"/>
</dbReference>
<dbReference type="Proteomes" id="UP000244892">
    <property type="component" value="Chromosome"/>
</dbReference>
<organism evidence="6 7">
    <name type="scientific">Aquabacterium olei</name>
    <dbReference type="NCBI Taxonomy" id="1296669"/>
    <lineage>
        <taxon>Bacteria</taxon>
        <taxon>Pseudomonadati</taxon>
        <taxon>Pseudomonadota</taxon>
        <taxon>Betaproteobacteria</taxon>
        <taxon>Burkholderiales</taxon>
        <taxon>Aquabacterium</taxon>
    </lineage>
</organism>
<accession>A0A2U8FW99</accession>
<keyword evidence="1" id="KW-0805">Transcription regulation</keyword>
<dbReference type="Gene3D" id="1.10.10.10">
    <property type="entry name" value="Winged helix-like DNA-binding domain superfamily/Winged helix DNA-binding domain"/>
    <property type="match status" value="1"/>
</dbReference>
<dbReference type="SUPFAM" id="SSF46785">
    <property type="entry name" value="Winged helix' DNA-binding domain"/>
    <property type="match status" value="1"/>
</dbReference>
<gene>
    <name evidence="6" type="ORF">DEH84_15110</name>
</gene>
<dbReference type="Pfam" id="PF09339">
    <property type="entry name" value="HTH_IclR"/>
    <property type="match status" value="1"/>
</dbReference>
<reference evidence="6 7" key="1">
    <citation type="submission" date="2018-05" db="EMBL/GenBank/DDBJ databases">
        <title>complete genome sequence of Aquabacterium olei NBRC 110486.</title>
        <authorList>
            <person name="Tang B."/>
            <person name="Chang J."/>
            <person name="Zhang L."/>
            <person name="Yang H."/>
        </authorList>
    </citation>
    <scope>NUCLEOTIDE SEQUENCE [LARGE SCALE GENOMIC DNA]</scope>
    <source>
        <strain evidence="6 7">NBRC 110486</strain>
    </source>
</reference>
<dbReference type="Pfam" id="PF01614">
    <property type="entry name" value="IclR_C"/>
    <property type="match status" value="1"/>
</dbReference>
<dbReference type="SMART" id="SM00346">
    <property type="entry name" value="HTH_ICLR"/>
    <property type="match status" value="1"/>
</dbReference>
<evidence type="ECO:0000256" key="2">
    <source>
        <dbReference type="ARBA" id="ARBA00023125"/>
    </source>
</evidence>
<dbReference type="InterPro" id="IPR029016">
    <property type="entry name" value="GAF-like_dom_sf"/>
</dbReference>
<dbReference type="InterPro" id="IPR005471">
    <property type="entry name" value="Tscrpt_reg_IclR_N"/>
</dbReference>
<dbReference type="KEGG" id="aon:DEH84_15110"/>
<dbReference type="InterPro" id="IPR036388">
    <property type="entry name" value="WH-like_DNA-bd_sf"/>
</dbReference>
<dbReference type="PROSITE" id="PS51078">
    <property type="entry name" value="ICLR_ED"/>
    <property type="match status" value="1"/>
</dbReference>
<feature type="domain" description="IclR-ED" evidence="5">
    <location>
        <begin position="85"/>
        <end position="267"/>
    </location>
</feature>
<dbReference type="OrthoDB" id="9807558at2"/>
<dbReference type="GO" id="GO:0003677">
    <property type="term" value="F:DNA binding"/>
    <property type="evidence" value="ECO:0007669"/>
    <property type="project" value="UniProtKB-KW"/>
</dbReference>
<dbReference type="PANTHER" id="PTHR30136">
    <property type="entry name" value="HELIX-TURN-HELIX TRANSCRIPTIONAL REGULATOR, ICLR FAMILY"/>
    <property type="match status" value="1"/>
</dbReference>
<proteinExistence type="predicted"/>
<evidence type="ECO:0000313" key="6">
    <source>
        <dbReference type="EMBL" id="AWI55313.1"/>
    </source>
</evidence>
<evidence type="ECO:0000256" key="3">
    <source>
        <dbReference type="ARBA" id="ARBA00023163"/>
    </source>
</evidence>
<dbReference type="AlphaFoldDB" id="A0A2U8FW99"/>
<dbReference type="PROSITE" id="PS51077">
    <property type="entry name" value="HTH_ICLR"/>
    <property type="match status" value="1"/>
</dbReference>
<dbReference type="PANTHER" id="PTHR30136:SF34">
    <property type="entry name" value="TRANSCRIPTIONAL REGULATOR"/>
    <property type="match status" value="1"/>
</dbReference>
<keyword evidence="7" id="KW-1185">Reference proteome</keyword>
<sequence>MSLSSSLLLAPAAPPAAFNPRDLVGGLEKGLAVISAFDLDKPRLTITEVANRAGLSRAAARRYLLTLTQIGYAHHDGRCFSLTPRVLRLGQSYLHSARLPRMIQPRLNQLVAHTGDASAAGVLDGDDVLSIAACGGGLPPSARLQPATRVPAYCSANGRVLMAFRPESEWGPWIERQRLLPRTSRTITDAGQLLRELERTRQQGYALVDQELDLDLRTLAVPLHNNRSQLVAAVNLGASAARRSLDDLVARGLPLLRQAQSELRALL</sequence>
<dbReference type="GO" id="GO:0003700">
    <property type="term" value="F:DNA-binding transcription factor activity"/>
    <property type="evidence" value="ECO:0007669"/>
    <property type="project" value="TreeGrafter"/>
</dbReference>
<evidence type="ECO:0000256" key="1">
    <source>
        <dbReference type="ARBA" id="ARBA00023015"/>
    </source>
</evidence>
<evidence type="ECO:0000259" key="4">
    <source>
        <dbReference type="PROSITE" id="PS51077"/>
    </source>
</evidence>
<dbReference type="Gene3D" id="3.30.450.40">
    <property type="match status" value="1"/>
</dbReference>
<keyword evidence="3" id="KW-0804">Transcription</keyword>
<name>A0A2U8FW99_9BURK</name>
<keyword evidence="2" id="KW-0238">DNA-binding</keyword>
<evidence type="ECO:0000259" key="5">
    <source>
        <dbReference type="PROSITE" id="PS51078"/>
    </source>
</evidence>
<evidence type="ECO:0000313" key="7">
    <source>
        <dbReference type="Proteomes" id="UP000244892"/>
    </source>
</evidence>
<dbReference type="InterPro" id="IPR036390">
    <property type="entry name" value="WH_DNA-bd_sf"/>
</dbReference>
<dbReference type="RefSeq" id="WP_109038427.1">
    <property type="nucleotide sequence ID" value="NZ_CP029210.1"/>
</dbReference>
<dbReference type="EMBL" id="CP029210">
    <property type="protein sequence ID" value="AWI55313.1"/>
    <property type="molecule type" value="Genomic_DNA"/>
</dbReference>
<dbReference type="InterPro" id="IPR014757">
    <property type="entry name" value="Tscrpt_reg_IclR_C"/>
</dbReference>
<dbReference type="InterPro" id="IPR050707">
    <property type="entry name" value="HTH_MetabolicPath_Reg"/>
</dbReference>